<evidence type="ECO:0000313" key="1">
    <source>
        <dbReference type="EMBL" id="GGN08175.1"/>
    </source>
</evidence>
<comment type="caution">
    <text evidence="1">The sequence shown here is derived from an EMBL/GenBank/DDBJ whole genome shotgun (WGS) entry which is preliminary data.</text>
</comment>
<dbReference type="EMBL" id="BMML01000006">
    <property type="protein sequence ID" value="GGN08175.1"/>
    <property type="molecule type" value="Genomic_DNA"/>
</dbReference>
<evidence type="ECO:0000313" key="2">
    <source>
        <dbReference type="Proteomes" id="UP000653411"/>
    </source>
</evidence>
<organism evidence="1 2">
    <name type="scientific">Streptomyces fuscichromogenes</name>
    <dbReference type="NCBI Taxonomy" id="1324013"/>
    <lineage>
        <taxon>Bacteria</taxon>
        <taxon>Bacillati</taxon>
        <taxon>Actinomycetota</taxon>
        <taxon>Actinomycetes</taxon>
        <taxon>Kitasatosporales</taxon>
        <taxon>Streptomycetaceae</taxon>
        <taxon>Streptomyces</taxon>
    </lineage>
</organism>
<keyword evidence="2" id="KW-1185">Reference proteome</keyword>
<gene>
    <name evidence="1" type="ORF">GCM10011578_032940</name>
</gene>
<proteinExistence type="predicted"/>
<protein>
    <submittedName>
        <fullName evidence="1">Uncharacterized protein</fullName>
    </submittedName>
</protein>
<name>A0A917XD35_9ACTN</name>
<sequence>MWSQATDTLLTSLAWSPRDRVTACQAAPGRLSRSRSIIARNVRYHMKIPWASSTEGALGLGLRRGDAERYGCCASRCHPFNRHVEYIHIVSGSIPYRRHVRIVFVREEP</sequence>
<dbReference type="Proteomes" id="UP000653411">
    <property type="component" value="Unassembled WGS sequence"/>
</dbReference>
<reference evidence="1" key="1">
    <citation type="journal article" date="2014" name="Int. J. Syst. Evol. Microbiol.">
        <title>Complete genome sequence of Corynebacterium casei LMG S-19264T (=DSM 44701T), isolated from a smear-ripened cheese.</title>
        <authorList>
            <consortium name="US DOE Joint Genome Institute (JGI-PGF)"/>
            <person name="Walter F."/>
            <person name="Albersmeier A."/>
            <person name="Kalinowski J."/>
            <person name="Ruckert C."/>
        </authorList>
    </citation>
    <scope>NUCLEOTIDE SEQUENCE</scope>
    <source>
        <strain evidence="1">CGMCC 4.7110</strain>
    </source>
</reference>
<accession>A0A917XD35</accession>
<dbReference type="AlphaFoldDB" id="A0A917XD35"/>
<reference evidence="1" key="2">
    <citation type="submission" date="2020-09" db="EMBL/GenBank/DDBJ databases">
        <authorList>
            <person name="Sun Q."/>
            <person name="Zhou Y."/>
        </authorList>
    </citation>
    <scope>NUCLEOTIDE SEQUENCE</scope>
    <source>
        <strain evidence="1">CGMCC 4.7110</strain>
    </source>
</reference>